<reference evidence="4" key="1">
    <citation type="submission" date="2023-04" db="EMBL/GenBank/DDBJ databases">
        <title>Black Yeasts Isolated from many extreme environments.</title>
        <authorList>
            <person name="Coleine C."/>
            <person name="Stajich J.E."/>
            <person name="Selbmann L."/>
        </authorList>
    </citation>
    <scope>NUCLEOTIDE SEQUENCE</scope>
    <source>
        <strain evidence="4">CCFEE 5312</strain>
    </source>
</reference>
<gene>
    <name evidence="4" type="ORF">LTR09_006896</name>
</gene>
<accession>A0AAJ0G7E3</accession>
<keyword evidence="5" id="KW-1185">Reference proteome</keyword>
<dbReference type="FunFam" id="3.40.50.720:FF:000084">
    <property type="entry name" value="Short-chain dehydrogenase reductase"/>
    <property type="match status" value="1"/>
</dbReference>
<dbReference type="AlphaFoldDB" id="A0AAJ0G7E3"/>
<protein>
    <submittedName>
        <fullName evidence="4">Uncharacterized protein</fullName>
    </submittedName>
</protein>
<organism evidence="4 5">
    <name type="scientific">Extremus antarcticus</name>
    <dbReference type="NCBI Taxonomy" id="702011"/>
    <lineage>
        <taxon>Eukaryota</taxon>
        <taxon>Fungi</taxon>
        <taxon>Dikarya</taxon>
        <taxon>Ascomycota</taxon>
        <taxon>Pezizomycotina</taxon>
        <taxon>Dothideomycetes</taxon>
        <taxon>Dothideomycetidae</taxon>
        <taxon>Mycosphaerellales</taxon>
        <taxon>Extremaceae</taxon>
        <taxon>Extremus</taxon>
    </lineage>
</organism>
<evidence type="ECO:0000256" key="2">
    <source>
        <dbReference type="ARBA" id="ARBA00022857"/>
    </source>
</evidence>
<name>A0AAJ0G7E3_9PEZI</name>
<dbReference type="PANTHER" id="PTHR42760:SF37">
    <property type="entry name" value="CLAVALDEHYDE DEHYDROGENASE"/>
    <property type="match status" value="1"/>
</dbReference>
<dbReference type="Pfam" id="PF13561">
    <property type="entry name" value="adh_short_C2"/>
    <property type="match status" value="1"/>
</dbReference>
<dbReference type="InterPro" id="IPR002347">
    <property type="entry name" value="SDR_fam"/>
</dbReference>
<dbReference type="PRINTS" id="PR00081">
    <property type="entry name" value="GDHRDH"/>
</dbReference>
<dbReference type="SUPFAM" id="SSF51735">
    <property type="entry name" value="NAD(P)-binding Rossmann-fold domains"/>
    <property type="match status" value="1"/>
</dbReference>
<dbReference type="EMBL" id="JAWDJX010000023">
    <property type="protein sequence ID" value="KAK3051942.1"/>
    <property type="molecule type" value="Genomic_DNA"/>
</dbReference>
<evidence type="ECO:0000256" key="3">
    <source>
        <dbReference type="ARBA" id="ARBA00023002"/>
    </source>
</evidence>
<proteinExistence type="inferred from homology"/>
<comment type="caution">
    <text evidence="4">The sequence shown here is derived from an EMBL/GenBank/DDBJ whole genome shotgun (WGS) entry which is preliminary data.</text>
</comment>
<evidence type="ECO:0000256" key="1">
    <source>
        <dbReference type="ARBA" id="ARBA00006484"/>
    </source>
</evidence>
<keyword evidence="2" id="KW-0521">NADP</keyword>
<dbReference type="Gene3D" id="3.40.50.720">
    <property type="entry name" value="NAD(P)-binding Rossmann-like Domain"/>
    <property type="match status" value="1"/>
</dbReference>
<dbReference type="InterPro" id="IPR036291">
    <property type="entry name" value="NAD(P)-bd_dom_sf"/>
</dbReference>
<dbReference type="CDD" id="cd05233">
    <property type="entry name" value="SDR_c"/>
    <property type="match status" value="1"/>
</dbReference>
<sequence>MHLGLEKKIVLVTGGTKGIGGTITRAFLEEGATVHYCSRTKADIEASEKQLAIDFPDARAIGATVDVSDQSQLSEWVKASAEQSGGLDVVVANVSALAIPDDVESWRNAFQTDLLGLHTLAQAAIPYLEKSKGNIISIASVSGISADFTSPGPYGPVKAAVIHYTASLARQLAPKGVRANTISPGNIYVDPGVWSGIEKNMPDLFKSQMDLNPMGRMGKPEEVANAVVFLASDRASFVSGSNFKVDGALCEGVQF</sequence>
<evidence type="ECO:0000313" key="5">
    <source>
        <dbReference type="Proteomes" id="UP001271007"/>
    </source>
</evidence>
<comment type="similarity">
    <text evidence="1">Belongs to the short-chain dehydrogenases/reductases (SDR) family.</text>
</comment>
<dbReference type="Proteomes" id="UP001271007">
    <property type="component" value="Unassembled WGS sequence"/>
</dbReference>
<dbReference type="GO" id="GO:0016616">
    <property type="term" value="F:oxidoreductase activity, acting on the CH-OH group of donors, NAD or NADP as acceptor"/>
    <property type="evidence" value="ECO:0007669"/>
    <property type="project" value="TreeGrafter"/>
</dbReference>
<dbReference type="PANTHER" id="PTHR42760">
    <property type="entry name" value="SHORT-CHAIN DEHYDROGENASES/REDUCTASES FAMILY MEMBER"/>
    <property type="match status" value="1"/>
</dbReference>
<keyword evidence="3" id="KW-0560">Oxidoreductase</keyword>
<dbReference type="PRINTS" id="PR00080">
    <property type="entry name" value="SDRFAMILY"/>
</dbReference>
<evidence type="ECO:0000313" key="4">
    <source>
        <dbReference type="EMBL" id="KAK3051942.1"/>
    </source>
</evidence>